<dbReference type="AlphaFoldDB" id="A0A640KST0"/>
<name>A0A640KST0_LEITA</name>
<evidence type="ECO:0000256" key="1">
    <source>
        <dbReference type="SAM" id="MobiDB-lite"/>
    </source>
</evidence>
<dbReference type="InterPro" id="IPR039963">
    <property type="entry name" value="Unchar_22kDa"/>
</dbReference>
<keyword evidence="3" id="KW-1185">Reference proteome</keyword>
<protein>
    <submittedName>
        <fullName evidence="2">Uncharacterized protein</fullName>
    </submittedName>
</protein>
<dbReference type="PANTHER" id="PTHR38828:SF3">
    <property type="match status" value="1"/>
</dbReference>
<dbReference type="OrthoDB" id="272459at2759"/>
<dbReference type="EMBL" id="BLBS01000054">
    <property type="protein sequence ID" value="GET92438.1"/>
    <property type="molecule type" value="Genomic_DNA"/>
</dbReference>
<reference evidence="2" key="1">
    <citation type="submission" date="2019-11" db="EMBL/GenBank/DDBJ databases">
        <title>Leishmania tarentolae CDS.</title>
        <authorList>
            <person name="Goto Y."/>
            <person name="Yamagishi J."/>
        </authorList>
    </citation>
    <scope>NUCLEOTIDE SEQUENCE [LARGE SCALE GENOMIC DNA]</scope>
    <source>
        <strain evidence="2">Parrot Tar II</strain>
    </source>
</reference>
<comment type="caution">
    <text evidence="2">The sequence shown here is derived from an EMBL/GenBank/DDBJ whole genome shotgun (WGS) entry which is preliminary data.</text>
</comment>
<dbReference type="Proteomes" id="UP000419144">
    <property type="component" value="Unassembled WGS sequence"/>
</dbReference>
<evidence type="ECO:0000313" key="2">
    <source>
        <dbReference type="EMBL" id="GET92438.1"/>
    </source>
</evidence>
<feature type="region of interest" description="Disordered" evidence="1">
    <location>
        <begin position="79"/>
        <end position="116"/>
    </location>
</feature>
<dbReference type="PDB" id="9E78">
    <property type="method" value="EM"/>
    <property type="resolution" value="2.90 A"/>
    <property type="chains" value="3b=1-183"/>
</dbReference>
<organism evidence="2 3">
    <name type="scientific">Leishmania tarentolae</name>
    <name type="common">Sauroleishmania tarentolae</name>
    <dbReference type="NCBI Taxonomy" id="5689"/>
    <lineage>
        <taxon>Eukaryota</taxon>
        <taxon>Discoba</taxon>
        <taxon>Euglenozoa</taxon>
        <taxon>Kinetoplastea</taxon>
        <taxon>Metakinetoplastina</taxon>
        <taxon>Trypanosomatida</taxon>
        <taxon>Trypanosomatidae</taxon>
        <taxon>Leishmaniinae</taxon>
        <taxon>Leishmania</taxon>
        <taxon>lizard Leishmania</taxon>
    </lineage>
</organism>
<dbReference type="VEuPathDB" id="TriTrypDB:LtaPh_3436300"/>
<evidence type="ECO:0000313" key="3">
    <source>
        <dbReference type="Proteomes" id="UP000419144"/>
    </source>
</evidence>
<accession>A0A640KST0</accession>
<gene>
    <name evidence="2" type="ORF">LtaPh_3436300</name>
</gene>
<evidence type="ECO:0007829" key="4">
    <source>
        <dbReference type="PDB" id="9E78"/>
    </source>
</evidence>
<sequence>MACSPEGRIVMAPGSVYLTPEQEERLVERLYTQSLQHKEATLAELDARYYPVAPLQTISEETLQKSVQRQVDVEMERRQQRRREMDAMAVGEATGPAAGRRSAASKKKFSPEETDTSVRRLYDETLAQKKLKMAESARLYEFHPEDIKSTKMSKAALQESVNRMSKPKKTEFTIAEVNKIYGL</sequence>
<reference evidence="4" key="2">
    <citation type="journal article" date="2025" name="Science">
        <title>Evolutionary adaptations of doublet microtubules in trypanosomatid parasites.</title>
        <authorList>
            <person name="Doran M.H."/>
            <person name="Niu Q."/>
            <person name="Zeng J."/>
            <person name="Beneke T."/>
            <person name="Smith J."/>
            <person name="Ren P."/>
            <person name="Fochler S."/>
            <person name="Coscia A."/>
            <person name="Hoog J.L."/>
            <person name="Meleppattu S."/>
            <person name="Lishko P.V."/>
            <person name="Wheeler R.J."/>
            <person name="Gluenz E."/>
            <person name="Zhang R."/>
            <person name="Brown A."/>
        </authorList>
    </citation>
    <scope>STRUCTURE BY ELECTRON MICROSCOPY (2.90 ANGSTROMS)</scope>
</reference>
<keyword evidence="4" id="KW-0002">3D-structure</keyword>
<proteinExistence type="evidence at protein level"/>
<dbReference type="EMDB" id="EMD-47661"/>
<dbReference type="PANTHER" id="PTHR38828">
    <property type="match status" value="1"/>
</dbReference>